<accession>A0A7L5EIE3</accession>
<protein>
    <submittedName>
        <fullName evidence="1">Uncharacterized protein</fullName>
    </submittedName>
</protein>
<gene>
    <name evidence="1" type="ORF">HHO38_09705</name>
</gene>
<organism evidence="1 2">
    <name type="scientific">Parabacteroides distasonis</name>
    <dbReference type="NCBI Taxonomy" id="823"/>
    <lineage>
        <taxon>Bacteria</taxon>
        <taxon>Pseudomonadati</taxon>
        <taxon>Bacteroidota</taxon>
        <taxon>Bacteroidia</taxon>
        <taxon>Bacteroidales</taxon>
        <taxon>Tannerellaceae</taxon>
        <taxon>Parabacteroides</taxon>
    </lineage>
</organism>
<evidence type="ECO:0000313" key="2">
    <source>
        <dbReference type="Proteomes" id="UP000501982"/>
    </source>
</evidence>
<dbReference type="AlphaFoldDB" id="A0A7L5EIE3"/>
<name>A0A7L5EIE3_PARDI</name>
<proteinExistence type="predicted"/>
<evidence type="ECO:0000313" key="1">
    <source>
        <dbReference type="EMBL" id="QJE31056.1"/>
    </source>
</evidence>
<dbReference type="EMBL" id="CP051672">
    <property type="protein sequence ID" value="QJE31056.1"/>
    <property type="molecule type" value="Genomic_DNA"/>
</dbReference>
<reference evidence="1 2" key="1">
    <citation type="submission" date="2020-04" db="EMBL/GenBank/DDBJ databases">
        <title>Complete Genomes and Methylome analysis of CBBP consortium that reverse antibiotic-induced susceptibility to vancomycin-resistant Enterococcus faecium infection.</title>
        <authorList>
            <person name="Fomenkov A."/>
            <person name="Zhang Z."/>
            <person name="Pamer E."/>
            <person name="Roberts R.J."/>
        </authorList>
    </citation>
    <scope>NUCLEOTIDE SEQUENCE [LARGE SCALE GENOMIC DNA]</scope>
    <source>
        <strain evidence="2">CBBP</strain>
    </source>
</reference>
<dbReference type="Proteomes" id="UP000501982">
    <property type="component" value="Chromosome"/>
</dbReference>
<sequence>MDMMKIMNCSEMLSCAEMLEKYVSEYQKTRKNMKLVSEDMSLWKQMYYPRLVLSGPRLLDDKFFGSNNTNLGIGADGEFSGYELFQFLYRLYKEISNRL</sequence>